<dbReference type="EMBL" id="PQXI01000300">
    <property type="protein sequence ID" value="TGO20376.1"/>
    <property type="molecule type" value="Genomic_DNA"/>
</dbReference>
<sequence length="355" mass="41161">MVAEAQYKELQTGKLSLWLRWNATKAKRDVKKRERDQTLQKAWEREFNRWMEEPETADSMTVDTQDLMKTALLGRVKALEISTTRLARGISQGAFQVFKSLILEVYTARTAKMKMSLQIPSKYQTHSYIQQYTMANRLQNNSGLSKSLDPNIDVGPLLGSLRSWNDIESEISAKKRREEVNKSPAQKAKEKEEREAQAARHARRMQNRAAIEKKRGTPWDTEPKVTDVAAENLFNYIKAQQQQAHHSNKWGSKIASKLHSKATQERIEAEAKQQILVLERNFEMARKAEEERWLQELGENRNARNANIHVEKCMTSQSLLERGGSRCEDCKYDSKLAYLAEEKEQRRLRTDYNGN</sequence>
<feature type="compositionally biased region" description="Basic and acidic residues" evidence="1">
    <location>
        <begin position="175"/>
        <end position="198"/>
    </location>
</feature>
<evidence type="ECO:0000313" key="2">
    <source>
        <dbReference type="EMBL" id="TGO20376.1"/>
    </source>
</evidence>
<proteinExistence type="predicted"/>
<keyword evidence="3" id="KW-1185">Reference proteome</keyword>
<evidence type="ECO:0000313" key="3">
    <source>
        <dbReference type="Proteomes" id="UP000297910"/>
    </source>
</evidence>
<dbReference type="AlphaFoldDB" id="A0A4Z1F7W8"/>
<gene>
    <name evidence="2" type="ORF">BPAE_0301g00030</name>
</gene>
<reference evidence="2 3" key="1">
    <citation type="submission" date="2017-12" db="EMBL/GenBank/DDBJ databases">
        <title>Comparative genomics of Botrytis spp.</title>
        <authorList>
            <person name="Valero-Jimenez C.A."/>
            <person name="Tapia P."/>
            <person name="Veloso J."/>
            <person name="Silva-Moreno E."/>
            <person name="Staats M."/>
            <person name="Valdes J.H."/>
            <person name="Van Kan J.A.L."/>
        </authorList>
    </citation>
    <scope>NUCLEOTIDE SEQUENCE [LARGE SCALE GENOMIC DNA]</scope>
    <source>
        <strain evidence="2 3">Bp0003</strain>
    </source>
</reference>
<feature type="region of interest" description="Disordered" evidence="1">
    <location>
        <begin position="175"/>
        <end position="208"/>
    </location>
</feature>
<organism evidence="2 3">
    <name type="scientific">Botrytis paeoniae</name>
    <dbReference type="NCBI Taxonomy" id="278948"/>
    <lineage>
        <taxon>Eukaryota</taxon>
        <taxon>Fungi</taxon>
        <taxon>Dikarya</taxon>
        <taxon>Ascomycota</taxon>
        <taxon>Pezizomycotina</taxon>
        <taxon>Leotiomycetes</taxon>
        <taxon>Helotiales</taxon>
        <taxon>Sclerotiniaceae</taxon>
        <taxon>Botrytis</taxon>
    </lineage>
</organism>
<comment type="caution">
    <text evidence="2">The sequence shown here is derived from an EMBL/GenBank/DDBJ whole genome shotgun (WGS) entry which is preliminary data.</text>
</comment>
<name>A0A4Z1F7W8_9HELO</name>
<dbReference type="Proteomes" id="UP000297910">
    <property type="component" value="Unassembled WGS sequence"/>
</dbReference>
<accession>A0A4Z1F7W8</accession>
<protein>
    <submittedName>
        <fullName evidence="2">Uncharacterized protein</fullName>
    </submittedName>
</protein>
<evidence type="ECO:0000256" key="1">
    <source>
        <dbReference type="SAM" id="MobiDB-lite"/>
    </source>
</evidence>